<protein>
    <recommendedName>
        <fullName evidence="1">Putative membrane protein insertion efficiency factor</fullName>
    </recommendedName>
</protein>
<evidence type="ECO:0000256" key="2">
    <source>
        <dbReference type="SAM" id="MobiDB-lite"/>
    </source>
</evidence>
<evidence type="ECO:0000313" key="3">
    <source>
        <dbReference type="EMBL" id="AZN31119.1"/>
    </source>
</evidence>
<dbReference type="Pfam" id="PF01809">
    <property type="entry name" value="YidD"/>
    <property type="match status" value="1"/>
</dbReference>
<comment type="similarity">
    <text evidence="1">Belongs to the UPF0161 family.</text>
</comment>
<accession>A0A3Q8WVL2</accession>
<organism evidence="3 4">
    <name type="scientific">Flaviflexus salsibiostraticola</name>
    <dbReference type="NCBI Taxonomy" id="1282737"/>
    <lineage>
        <taxon>Bacteria</taxon>
        <taxon>Bacillati</taxon>
        <taxon>Actinomycetota</taxon>
        <taxon>Actinomycetes</taxon>
        <taxon>Actinomycetales</taxon>
        <taxon>Actinomycetaceae</taxon>
        <taxon>Flaviflexus</taxon>
    </lineage>
</organism>
<dbReference type="PANTHER" id="PTHR33383">
    <property type="entry name" value="MEMBRANE PROTEIN INSERTION EFFICIENCY FACTOR-RELATED"/>
    <property type="match status" value="1"/>
</dbReference>
<dbReference type="SMART" id="SM01234">
    <property type="entry name" value="Haemolytic"/>
    <property type="match status" value="1"/>
</dbReference>
<dbReference type="AlphaFoldDB" id="A0A3Q8WVL2"/>
<keyword evidence="1" id="KW-1003">Cell membrane</keyword>
<keyword evidence="4" id="KW-1185">Reference proteome</keyword>
<feature type="compositionally biased region" description="Basic and acidic residues" evidence="2">
    <location>
        <begin position="103"/>
        <end position="113"/>
    </location>
</feature>
<dbReference type="Proteomes" id="UP000270021">
    <property type="component" value="Chromosome"/>
</dbReference>
<proteinExistence type="inferred from homology"/>
<dbReference type="OrthoDB" id="9801753at2"/>
<dbReference type="PANTHER" id="PTHR33383:SF1">
    <property type="entry name" value="MEMBRANE PROTEIN INSERTION EFFICIENCY FACTOR-RELATED"/>
    <property type="match status" value="1"/>
</dbReference>
<reference evidence="3 4" key="1">
    <citation type="submission" date="2018-12" db="EMBL/GenBank/DDBJ databases">
        <title>Complete genome sequence of Flaviflexus salsibiostraticola KCTC 33148.</title>
        <authorList>
            <person name="Bae J.-W."/>
        </authorList>
    </citation>
    <scope>NUCLEOTIDE SEQUENCE [LARGE SCALE GENOMIC DNA]</scope>
    <source>
        <strain evidence="3 4">KCTC 33148</strain>
    </source>
</reference>
<sequence>MSIVARALSAIIRFYQRRISPRFAPRCRYYPSCSSYALESVQIHGAGKGTLIATWRILRCNPWSKGGADYVPEKGAWPGRPLGHSELLSLWGEEEASSSAASRENHSGEDSVPHEAQQNTNIDGPRERHDCETRKD</sequence>
<feature type="region of interest" description="Disordered" evidence="2">
    <location>
        <begin position="93"/>
        <end position="136"/>
    </location>
</feature>
<comment type="function">
    <text evidence="1">Could be involved in insertion of integral membrane proteins into the membrane.</text>
</comment>
<dbReference type="HAMAP" id="MF_00386">
    <property type="entry name" value="UPF0161_YidD"/>
    <property type="match status" value="1"/>
</dbReference>
<name>A0A3Q8WVL2_9ACTO</name>
<dbReference type="EMBL" id="CP034438">
    <property type="protein sequence ID" value="AZN31119.1"/>
    <property type="molecule type" value="Genomic_DNA"/>
</dbReference>
<keyword evidence="1" id="KW-0472">Membrane</keyword>
<gene>
    <name evidence="3" type="primary">yidD</name>
    <name evidence="3" type="ORF">EJO69_08255</name>
</gene>
<dbReference type="NCBIfam" id="TIGR00278">
    <property type="entry name" value="membrane protein insertion efficiency factor YidD"/>
    <property type="match status" value="1"/>
</dbReference>
<comment type="subcellular location">
    <subcellularLocation>
        <location evidence="1">Cell membrane</location>
        <topology evidence="1">Peripheral membrane protein</topology>
        <orientation evidence="1">Cytoplasmic side</orientation>
    </subcellularLocation>
</comment>
<feature type="compositionally biased region" description="Low complexity" evidence="2">
    <location>
        <begin position="93"/>
        <end position="102"/>
    </location>
</feature>
<feature type="compositionally biased region" description="Basic and acidic residues" evidence="2">
    <location>
        <begin position="124"/>
        <end position="136"/>
    </location>
</feature>
<evidence type="ECO:0000256" key="1">
    <source>
        <dbReference type="HAMAP-Rule" id="MF_00386"/>
    </source>
</evidence>
<dbReference type="InterPro" id="IPR002696">
    <property type="entry name" value="Membr_insert_effic_factor_YidD"/>
</dbReference>
<dbReference type="KEGG" id="fsl:EJO69_08255"/>
<dbReference type="GO" id="GO:0005886">
    <property type="term" value="C:plasma membrane"/>
    <property type="evidence" value="ECO:0007669"/>
    <property type="project" value="UniProtKB-SubCell"/>
</dbReference>
<evidence type="ECO:0000313" key="4">
    <source>
        <dbReference type="Proteomes" id="UP000270021"/>
    </source>
</evidence>